<dbReference type="SMART" id="SM00020">
    <property type="entry name" value="Tryp_SPc"/>
    <property type="match status" value="1"/>
</dbReference>
<keyword evidence="14" id="KW-0325">Glycoprotein</keyword>
<evidence type="ECO:0000256" key="12">
    <source>
        <dbReference type="ARBA" id="ARBA00023145"/>
    </source>
</evidence>
<feature type="disulfide bond" evidence="15">
    <location>
        <begin position="153"/>
        <end position="168"/>
    </location>
</feature>
<evidence type="ECO:0000256" key="5">
    <source>
        <dbReference type="ARBA" id="ARBA00022670"/>
    </source>
</evidence>
<dbReference type="GO" id="GO:0005576">
    <property type="term" value="C:extracellular region"/>
    <property type="evidence" value="ECO:0007669"/>
    <property type="project" value="UniProtKB-SubCell"/>
</dbReference>
<keyword evidence="3" id="KW-1003">Cell membrane</keyword>
<sequence>MEANLKNYEYPAPPPYESLPYAVPMRPVPPPPPYSPAEPTGQSGTAPPTRSPPWDRKKKIYVTTITVIIVVIVAVILIGYFASRQAILLSPPTCQVYCSFSFSCISSSQICDGVGDCLFGDDEENCGPQMLPTFPTCQFCSFSSNCIRANQICNGIADCPYGDDEENCGPIIFPSLPSCPMYCISTFMCISAKQICNGIADCPYGDDEENCVRLYGADSQLQVYSTLKSAWLPVCADNWTDAYGRLACQDIGYNGSSYNRSDTMNSTYAPNGYFQLKNGSQTSKLYSSIEHSSSCSLGQVVSLRCISCGVSYNSVASHKVGGTKAASGNWPWHVGLRYKTGLLCGGSIISPKWIVTAAHCVYGSRSSTSGWKVFAGALTLPSYSDANGYSVERIIVFPGYNSSNNDNDIALMKLTDKITFNYNTQPVCLPNAGMFWEAGTQCWISGWGTTSQGDNIARTLQYAEVQLVPSHVCNQSHVYNGSITPSMLCADGLYGRIGSCQGDAGGPLVTKTNGTWWLVGDTSWGVGCAQPNKPGVYGNMAMFVEWIYLQMRTYS</sequence>
<dbReference type="PANTHER" id="PTHR24252">
    <property type="entry name" value="ACROSIN-RELATED"/>
    <property type="match status" value="1"/>
</dbReference>
<dbReference type="Gene3D" id="2.40.10.10">
    <property type="entry name" value="Trypsin-like serine proteases"/>
    <property type="match status" value="1"/>
</dbReference>
<dbReference type="InParanoid" id="A0A803J2L4"/>
<name>A0A803J2L4_XENTR</name>
<evidence type="ECO:0000259" key="20">
    <source>
        <dbReference type="PROSITE" id="PS50287"/>
    </source>
</evidence>
<dbReference type="PROSITE" id="PS50287">
    <property type="entry name" value="SRCR_2"/>
    <property type="match status" value="1"/>
</dbReference>
<evidence type="ECO:0000256" key="6">
    <source>
        <dbReference type="ARBA" id="ARBA00022692"/>
    </source>
</evidence>
<evidence type="ECO:0000256" key="7">
    <source>
        <dbReference type="ARBA" id="ARBA00022801"/>
    </source>
</evidence>
<dbReference type="Bgee" id="ENSXETG00000027108">
    <property type="expression patterns" value="Expressed in egg cell and 2 other cell types or tissues"/>
</dbReference>
<dbReference type="InterPro" id="IPR001314">
    <property type="entry name" value="Peptidase_S1A"/>
</dbReference>
<dbReference type="Pfam" id="PF15494">
    <property type="entry name" value="SRCR_2"/>
    <property type="match status" value="1"/>
</dbReference>
<dbReference type="InterPro" id="IPR001254">
    <property type="entry name" value="Trypsin_dom"/>
</dbReference>
<evidence type="ECO:0000256" key="17">
    <source>
        <dbReference type="SAM" id="MobiDB-lite"/>
    </source>
</evidence>
<dbReference type="Pfam" id="PF00089">
    <property type="entry name" value="Trypsin"/>
    <property type="match status" value="1"/>
</dbReference>
<dbReference type="PROSITE" id="PS50240">
    <property type="entry name" value="TRYPSIN_DOM"/>
    <property type="match status" value="1"/>
</dbReference>
<keyword evidence="8" id="KW-0720">Serine protease</keyword>
<evidence type="ECO:0000256" key="8">
    <source>
        <dbReference type="ARBA" id="ARBA00022825"/>
    </source>
</evidence>
<dbReference type="PROSITE" id="PS00134">
    <property type="entry name" value="TRYPSIN_HIS"/>
    <property type="match status" value="1"/>
</dbReference>
<dbReference type="Gene3D" id="3.10.250.10">
    <property type="entry name" value="SRCR-like domain"/>
    <property type="match status" value="1"/>
</dbReference>
<dbReference type="Gene3D" id="4.10.400.10">
    <property type="entry name" value="Low-density Lipoprotein Receptor"/>
    <property type="match status" value="3"/>
</dbReference>
<dbReference type="FunFam" id="2.40.10.10:FF:000442">
    <property type="match status" value="1"/>
</dbReference>
<evidence type="ECO:0000256" key="2">
    <source>
        <dbReference type="ARBA" id="ARBA00004613"/>
    </source>
</evidence>
<evidence type="ECO:0000256" key="14">
    <source>
        <dbReference type="ARBA" id="ARBA00023180"/>
    </source>
</evidence>
<evidence type="ECO:0000256" key="10">
    <source>
        <dbReference type="ARBA" id="ARBA00022989"/>
    </source>
</evidence>
<dbReference type="SMART" id="SM00192">
    <property type="entry name" value="LDLa"/>
    <property type="match status" value="3"/>
</dbReference>
<feature type="transmembrane region" description="Helical" evidence="18">
    <location>
        <begin position="60"/>
        <end position="82"/>
    </location>
</feature>
<feature type="region of interest" description="Disordered" evidence="17">
    <location>
        <begin position="30"/>
        <end position="53"/>
    </location>
</feature>
<keyword evidence="13 15" id="KW-1015">Disulfide bond</keyword>
<dbReference type="InterPro" id="IPR043504">
    <property type="entry name" value="Peptidase_S1_PA_chymotrypsin"/>
</dbReference>
<feature type="domain" description="Peptidase S1" evidence="19">
    <location>
        <begin position="319"/>
        <end position="552"/>
    </location>
</feature>
<dbReference type="InterPro" id="IPR036772">
    <property type="entry name" value="SRCR-like_dom_sf"/>
</dbReference>
<dbReference type="InterPro" id="IPR018114">
    <property type="entry name" value="TRYPSIN_HIS"/>
</dbReference>
<comment type="subcellular location">
    <subcellularLocation>
        <location evidence="1">Cell membrane</location>
        <topology evidence="1">Single-pass type II membrane protein</topology>
    </subcellularLocation>
    <subcellularLocation>
        <location evidence="2">Secreted</location>
    </subcellularLocation>
</comment>
<evidence type="ECO:0000256" key="4">
    <source>
        <dbReference type="ARBA" id="ARBA00022525"/>
    </source>
</evidence>
<reference evidence="21" key="1">
    <citation type="journal article" date="2010" name="Science">
        <title>The genome of the Western clawed frog Xenopus tropicalis.</title>
        <authorList>
            <person name="Hellsten U."/>
            <person name="Harland R.M."/>
            <person name="Gilchrist M.J."/>
            <person name="Hendrix D."/>
            <person name="Jurka J."/>
            <person name="Kapitonov V."/>
            <person name="Ovcharenko I."/>
            <person name="Putnam N.H."/>
            <person name="Shu S."/>
            <person name="Taher L."/>
            <person name="Blitz I.L."/>
            <person name="Blumberg B."/>
            <person name="Dichmann D.S."/>
            <person name="Dubchak I."/>
            <person name="Amaya E."/>
            <person name="Detter J.C."/>
            <person name="Fletcher R."/>
            <person name="Gerhard D.S."/>
            <person name="Goodstein D."/>
            <person name="Graves T."/>
            <person name="Grigoriev I.V."/>
            <person name="Grimwood J."/>
            <person name="Kawashima T."/>
            <person name="Lindquist E."/>
            <person name="Lucas S.M."/>
            <person name="Mead P.E."/>
            <person name="Mitros T."/>
            <person name="Ogino H."/>
            <person name="Ohta Y."/>
            <person name="Poliakov A.V."/>
            <person name="Pollet N."/>
            <person name="Robert J."/>
            <person name="Salamov A."/>
            <person name="Sater A.K."/>
            <person name="Schmutz J."/>
            <person name="Terry A."/>
            <person name="Vize P.D."/>
            <person name="Warren W.C."/>
            <person name="Wells D."/>
            <person name="Wills A."/>
            <person name="Wilson R.K."/>
            <person name="Zimmerman L.B."/>
            <person name="Zorn A.M."/>
            <person name="Grainger R."/>
            <person name="Grammer T."/>
            <person name="Khokha M.K."/>
            <person name="Richardson P.M."/>
            <person name="Rokhsar D.S."/>
        </authorList>
    </citation>
    <scope>NUCLEOTIDE SEQUENCE [LARGE SCALE GENOMIC DNA]</scope>
    <source>
        <strain evidence="21">Nigerian</strain>
    </source>
</reference>
<keyword evidence="6 18" id="KW-0812">Transmembrane</keyword>
<dbReference type="CDD" id="cd00112">
    <property type="entry name" value="LDLa"/>
    <property type="match status" value="2"/>
</dbReference>
<feature type="disulfide bond" evidence="15">
    <location>
        <begin position="196"/>
        <end position="211"/>
    </location>
</feature>
<dbReference type="InterPro" id="IPR009003">
    <property type="entry name" value="Peptidase_S1_PA"/>
</dbReference>
<feature type="domain" description="SRCR" evidence="20">
    <location>
        <begin position="212"/>
        <end position="252"/>
    </location>
</feature>
<dbReference type="PROSITE" id="PS50068">
    <property type="entry name" value="LDLRA_2"/>
    <property type="match status" value="3"/>
</dbReference>
<protein>
    <recommendedName>
        <fullName evidence="22">Transmembrane serine protease 2</fullName>
    </recommendedName>
</protein>
<feature type="disulfide bond" evidence="15">
    <location>
        <begin position="111"/>
        <end position="126"/>
    </location>
</feature>
<reference evidence="21" key="2">
    <citation type="submission" date="2021-03" db="UniProtKB">
        <authorList>
            <consortium name="Ensembl"/>
        </authorList>
    </citation>
    <scope>IDENTIFICATION</scope>
</reference>
<evidence type="ECO:0000313" key="21">
    <source>
        <dbReference type="Ensembl" id="ENSXETP00000102057"/>
    </source>
</evidence>
<evidence type="ECO:0000256" key="18">
    <source>
        <dbReference type="SAM" id="Phobius"/>
    </source>
</evidence>
<evidence type="ECO:0000259" key="19">
    <source>
        <dbReference type="PROSITE" id="PS50240"/>
    </source>
</evidence>
<dbReference type="GO" id="GO:0004252">
    <property type="term" value="F:serine-type endopeptidase activity"/>
    <property type="evidence" value="ECO:0007669"/>
    <property type="project" value="InterPro"/>
</dbReference>
<dbReference type="PRINTS" id="PR00722">
    <property type="entry name" value="CHYMOTRYPSIN"/>
</dbReference>
<dbReference type="AlphaFoldDB" id="A0A803J2L4"/>
<dbReference type="SUPFAM" id="SSF56487">
    <property type="entry name" value="SRCR-like"/>
    <property type="match status" value="1"/>
</dbReference>
<dbReference type="FunFam" id="4.10.400.10:FF:000226">
    <property type="entry name" value="Corin, isoform B"/>
    <property type="match status" value="1"/>
</dbReference>
<evidence type="ECO:0000256" key="9">
    <source>
        <dbReference type="ARBA" id="ARBA00022968"/>
    </source>
</evidence>
<evidence type="ECO:0000256" key="3">
    <source>
        <dbReference type="ARBA" id="ARBA00022475"/>
    </source>
</evidence>
<keyword evidence="7" id="KW-0378">Hydrolase</keyword>
<keyword evidence="12" id="KW-0865">Zymogen</keyword>
<evidence type="ECO:0000256" key="1">
    <source>
        <dbReference type="ARBA" id="ARBA00004401"/>
    </source>
</evidence>
<keyword evidence="9" id="KW-0735">Signal-anchor</keyword>
<evidence type="ECO:0008006" key="22">
    <source>
        <dbReference type="Google" id="ProtNLM"/>
    </source>
</evidence>
<dbReference type="GeneTree" id="ENSGT00940000155207"/>
<dbReference type="InterPro" id="IPR036055">
    <property type="entry name" value="LDL_receptor-like_sf"/>
</dbReference>
<keyword evidence="11 18" id="KW-0472">Membrane</keyword>
<dbReference type="CDD" id="cd00190">
    <property type="entry name" value="Tryp_SPc"/>
    <property type="match status" value="1"/>
</dbReference>
<proteinExistence type="predicted"/>
<dbReference type="GO" id="GO:0005886">
    <property type="term" value="C:plasma membrane"/>
    <property type="evidence" value="ECO:0007669"/>
    <property type="project" value="UniProtKB-SubCell"/>
</dbReference>
<dbReference type="GO" id="GO:0006508">
    <property type="term" value="P:proteolysis"/>
    <property type="evidence" value="ECO:0007669"/>
    <property type="project" value="UniProtKB-KW"/>
</dbReference>
<comment type="caution">
    <text evidence="16">Lacks conserved residue(s) required for the propagation of feature annotation.</text>
</comment>
<dbReference type="InterPro" id="IPR002172">
    <property type="entry name" value="LDrepeatLR_classA_rpt"/>
</dbReference>
<evidence type="ECO:0000256" key="11">
    <source>
        <dbReference type="ARBA" id="ARBA00023136"/>
    </source>
</evidence>
<keyword evidence="10 18" id="KW-1133">Transmembrane helix</keyword>
<organism evidence="21">
    <name type="scientific">Xenopus tropicalis</name>
    <name type="common">Western clawed frog</name>
    <name type="synonym">Silurana tropicalis</name>
    <dbReference type="NCBI Taxonomy" id="8364"/>
    <lineage>
        <taxon>Eukaryota</taxon>
        <taxon>Metazoa</taxon>
        <taxon>Chordata</taxon>
        <taxon>Craniata</taxon>
        <taxon>Vertebrata</taxon>
        <taxon>Euteleostomi</taxon>
        <taxon>Amphibia</taxon>
        <taxon>Batrachia</taxon>
        <taxon>Anura</taxon>
        <taxon>Pipoidea</taxon>
        <taxon>Pipidae</taxon>
        <taxon>Xenopodinae</taxon>
        <taxon>Xenopus</taxon>
        <taxon>Silurana</taxon>
    </lineage>
</organism>
<dbReference type="Ensembl" id="ENSXETT00000116419">
    <property type="protein sequence ID" value="ENSXETP00000102057"/>
    <property type="gene ID" value="ENSXETG00000027108"/>
</dbReference>
<evidence type="ECO:0000256" key="16">
    <source>
        <dbReference type="PROSITE-ProRule" id="PRU00196"/>
    </source>
</evidence>
<evidence type="ECO:0000256" key="15">
    <source>
        <dbReference type="PROSITE-ProRule" id="PRU00124"/>
    </source>
</evidence>
<dbReference type="FunFam" id="3.10.250.10:FF:000027">
    <property type="entry name" value="Transmembrane serine protease 2"/>
    <property type="match status" value="1"/>
</dbReference>
<dbReference type="PANTHER" id="PTHR24252:SF29">
    <property type="entry name" value="TRANSMEMBRANE PROTEASE SERINE 2 ISOFORM X2"/>
    <property type="match status" value="1"/>
</dbReference>
<keyword evidence="4" id="KW-0964">Secreted</keyword>
<dbReference type="InterPro" id="IPR001190">
    <property type="entry name" value="SRCR"/>
</dbReference>
<accession>A0A803J2L4</accession>
<dbReference type="SUPFAM" id="SSF57424">
    <property type="entry name" value="LDL receptor-like module"/>
    <property type="match status" value="3"/>
</dbReference>
<dbReference type="SUPFAM" id="SSF50494">
    <property type="entry name" value="Trypsin-like serine proteases"/>
    <property type="match status" value="1"/>
</dbReference>
<dbReference type="SMART" id="SM00202">
    <property type="entry name" value="SR"/>
    <property type="match status" value="1"/>
</dbReference>
<evidence type="ECO:0000256" key="13">
    <source>
        <dbReference type="ARBA" id="ARBA00023157"/>
    </source>
</evidence>
<keyword evidence="5" id="KW-0645">Protease</keyword>